<dbReference type="InterPro" id="IPR053925">
    <property type="entry name" value="RecX_HTH_3rd"/>
</dbReference>
<gene>
    <name evidence="5 8" type="primary">recX</name>
    <name evidence="8" type="ORF">NTGZN8_40066</name>
</gene>
<name>A0A916BEP3_9PROT</name>
<dbReference type="NCBIfam" id="NF001055">
    <property type="entry name" value="PRK00117.2-5"/>
    <property type="match status" value="1"/>
</dbReference>
<dbReference type="Gene3D" id="1.10.10.10">
    <property type="entry name" value="Winged helix-like DNA-binding domain superfamily/Winged helix DNA-binding domain"/>
    <property type="match status" value="3"/>
</dbReference>
<organism evidence="8 9">
    <name type="scientific">Candidatus Nitrotoga fabula</name>
    <dbReference type="NCBI Taxonomy" id="2182327"/>
    <lineage>
        <taxon>Bacteria</taxon>
        <taxon>Pseudomonadati</taxon>
        <taxon>Pseudomonadota</taxon>
        <taxon>Betaproteobacteria</taxon>
        <taxon>Nitrosomonadales</taxon>
        <taxon>Gallionellaceae</taxon>
        <taxon>Candidatus Nitrotoga</taxon>
    </lineage>
</organism>
<evidence type="ECO:0000256" key="4">
    <source>
        <dbReference type="ARBA" id="ARBA00022490"/>
    </source>
</evidence>
<dbReference type="InterPro" id="IPR003783">
    <property type="entry name" value="Regulatory_RecX"/>
</dbReference>
<protein>
    <recommendedName>
        <fullName evidence="3 5">Regulatory protein RecX</fullName>
    </recommendedName>
</protein>
<proteinExistence type="inferred from homology"/>
<feature type="domain" description="RecX second three-helical" evidence="6">
    <location>
        <begin position="71"/>
        <end position="109"/>
    </location>
</feature>
<sequence length="162" mass="19034">MLRLVWLRSTAEWKAVPKRPELNLYARAIQCLAKREYSRAELRARLLTQVESGSNVDEVLDELENRGRLSDSRVVEQTLRIRRSRFGMQRIAFELRQKGIDEKLVCEAMPELKDSELEVARGVWQKKFGVFPEDDREKARQIRFLQSRGFAQDVIFKVLRGI</sequence>
<dbReference type="GO" id="GO:0006282">
    <property type="term" value="P:regulation of DNA repair"/>
    <property type="evidence" value="ECO:0007669"/>
    <property type="project" value="UniProtKB-UniRule"/>
</dbReference>
<dbReference type="Pfam" id="PF21981">
    <property type="entry name" value="RecX_HTH3"/>
    <property type="match status" value="1"/>
</dbReference>
<accession>A0A916BEP3</accession>
<dbReference type="InterPro" id="IPR036388">
    <property type="entry name" value="WH-like_DNA-bd_sf"/>
</dbReference>
<comment type="subcellular location">
    <subcellularLocation>
        <location evidence="1 5">Cytoplasm</location>
    </subcellularLocation>
</comment>
<evidence type="ECO:0000313" key="8">
    <source>
        <dbReference type="EMBL" id="CAE6729428.1"/>
    </source>
</evidence>
<comment type="caution">
    <text evidence="8">The sequence shown here is derived from an EMBL/GenBank/DDBJ whole genome shotgun (WGS) entry which is preliminary data.</text>
</comment>
<evidence type="ECO:0000259" key="6">
    <source>
        <dbReference type="Pfam" id="PF02631"/>
    </source>
</evidence>
<evidence type="ECO:0000259" key="7">
    <source>
        <dbReference type="Pfam" id="PF21981"/>
    </source>
</evidence>
<reference evidence="8" key="1">
    <citation type="submission" date="2021-02" db="EMBL/GenBank/DDBJ databases">
        <authorList>
            <person name="Han P."/>
        </authorList>
    </citation>
    <scope>NUCLEOTIDE SEQUENCE</scope>
    <source>
        <strain evidence="8">Candidatus Nitrotoga sp. ZN8</strain>
    </source>
</reference>
<evidence type="ECO:0000256" key="5">
    <source>
        <dbReference type="HAMAP-Rule" id="MF_01114"/>
    </source>
</evidence>
<comment type="function">
    <text evidence="5">Modulates RecA activity.</text>
</comment>
<comment type="similarity">
    <text evidence="2 5">Belongs to the RecX family.</text>
</comment>
<dbReference type="Proteomes" id="UP000675882">
    <property type="component" value="Unassembled WGS sequence"/>
</dbReference>
<dbReference type="PANTHER" id="PTHR33602">
    <property type="entry name" value="REGULATORY PROTEIN RECX FAMILY PROTEIN"/>
    <property type="match status" value="1"/>
</dbReference>
<dbReference type="InterPro" id="IPR053924">
    <property type="entry name" value="RecX_HTH_2nd"/>
</dbReference>
<evidence type="ECO:0000313" key="9">
    <source>
        <dbReference type="Proteomes" id="UP000675882"/>
    </source>
</evidence>
<dbReference type="AlphaFoldDB" id="A0A916BEP3"/>
<keyword evidence="9" id="KW-1185">Reference proteome</keyword>
<evidence type="ECO:0000256" key="3">
    <source>
        <dbReference type="ARBA" id="ARBA00018111"/>
    </source>
</evidence>
<keyword evidence="4 5" id="KW-0963">Cytoplasm</keyword>
<evidence type="ECO:0000256" key="2">
    <source>
        <dbReference type="ARBA" id="ARBA00009695"/>
    </source>
</evidence>
<dbReference type="HAMAP" id="MF_01114">
    <property type="entry name" value="RecX"/>
    <property type="match status" value="1"/>
</dbReference>
<dbReference type="PANTHER" id="PTHR33602:SF1">
    <property type="entry name" value="REGULATORY PROTEIN RECX FAMILY PROTEIN"/>
    <property type="match status" value="1"/>
</dbReference>
<dbReference type="Pfam" id="PF02631">
    <property type="entry name" value="RecX_HTH2"/>
    <property type="match status" value="1"/>
</dbReference>
<dbReference type="EMBL" id="CAJNBL010000034">
    <property type="protein sequence ID" value="CAE6729428.1"/>
    <property type="molecule type" value="Genomic_DNA"/>
</dbReference>
<dbReference type="GO" id="GO:0005737">
    <property type="term" value="C:cytoplasm"/>
    <property type="evidence" value="ECO:0007669"/>
    <property type="project" value="UniProtKB-SubCell"/>
</dbReference>
<feature type="domain" description="RecX third three-helical" evidence="7">
    <location>
        <begin position="114"/>
        <end position="159"/>
    </location>
</feature>
<evidence type="ECO:0000256" key="1">
    <source>
        <dbReference type="ARBA" id="ARBA00004496"/>
    </source>
</evidence>